<sequence length="594" mass="65794">MAGPFLNLNFVSGCEYEVYSCESWNDCSGANPSCICPSSDPSCDNSCGQCSCSSNEDCGEYMCSNGKCTSQQIDLCQGVSCLNYCSGNILYYNGYCSDGSCYYSSMTCPSGQTCQSGQCVSISYCSTNSYTSNEEHIIKVEINTGSKDSSYNTYSDYTGSVLTTLNPGQTYTLKVTGKTIGGWTEYVKAWIDFNNDGDFTDSGEEIDLGYHSFPSGGGTYAYFKSFTVPSSVSLGNKRMRAILKYNSAPSSCGSFSYGEVEDYTINIVTSTACTNGNTQRCYTDDGCIGAQICIKNKWSNCLKDNFCCNIFNWNFENGMTGWEWSLDGDHTITSETFHYGSYSALIGFKDSENVANGYSQIWTNVKLPLSGKVDASFWYNFYSYDTYPYDEFKGRIGNGSIGEKNQIIGKIDESFSSDSSQWGVLKNTGWKYFKTEIGKFEGGAEESSVFFHFEVDNRYDTGYKSWAFIDDLALSCTGCPICKTTATCLFPTQEVIINISKTKTPAYSPAYEVKAVDLCNTEYKVFSSDDLVGATMLTYKDPIKFTGNMVYPYWYNISVIESSINSGYPIVRRVYLLVPIVYSESPIEIFAKLP</sequence>
<evidence type="ECO:0000313" key="2">
    <source>
        <dbReference type="EMBL" id="CEG11072.1"/>
    </source>
</evidence>
<dbReference type="EMBL" id="CCXY01000013">
    <property type="protein sequence ID" value="CEG11072.1"/>
    <property type="molecule type" value="Genomic_DNA"/>
</dbReference>
<dbReference type="Pfam" id="PF20009">
    <property type="entry name" value="GEVED"/>
    <property type="match status" value="1"/>
</dbReference>
<dbReference type="AlphaFoldDB" id="A0A098E5U4"/>
<organism evidence="2">
    <name type="scientific">groundwater metagenome</name>
    <dbReference type="NCBI Taxonomy" id="717931"/>
    <lineage>
        <taxon>unclassified sequences</taxon>
        <taxon>metagenomes</taxon>
        <taxon>ecological metagenomes</taxon>
    </lineage>
</organism>
<dbReference type="InterPro" id="IPR045474">
    <property type="entry name" value="GEVED"/>
</dbReference>
<name>A0A098E5U4_9ZZZZ</name>
<gene>
    <name evidence="2" type="ORF">MSIBF_A110002</name>
</gene>
<reference evidence="2" key="1">
    <citation type="submission" date="2014-09" db="EMBL/GenBank/DDBJ databases">
        <authorList>
            <person name="Probst J Alexander"/>
        </authorList>
    </citation>
    <scope>NUCLEOTIDE SEQUENCE</scope>
</reference>
<proteinExistence type="predicted"/>
<dbReference type="Gene3D" id="2.60.120.260">
    <property type="entry name" value="Galactose-binding domain-like"/>
    <property type="match status" value="1"/>
</dbReference>
<evidence type="ECO:0000259" key="1">
    <source>
        <dbReference type="Pfam" id="PF20009"/>
    </source>
</evidence>
<feature type="domain" description="GEVED" evidence="1">
    <location>
        <begin position="186"/>
        <end position="266"/>
    </location>
</feature>
<protein>
    <recommendedName>
        <fullName evidence="1">GEVED domain-containing protein</fullName>
    </recommendedName>
</protein>
<accession>A0A098E5U4</accession>